<feature type="region of interest" description="Disordered" evidence="1">
    <location>
        <begin position="65"/>
        <end position="124"/>
    </location>
</feature>
<feature type="compositionally biased region" description="Low complexity" evidence="1">
    <location>
        <begin position="14"/>
        <end position="26"/>
    </location>
</feature>
<organism evidence="2 3">
    <name type="scientific">Morus notabilis</name>
    <dbReference type="NCBI Taxonomy" id="981085"/>
    <lineage>
        <taxon>Eukaryota</taxon>
        <taxon>Viridiplantae</taxon>
        <taxon>Streptophyta</taxon>
        <taxon>Embryophyta</taxon>
        <taxon>Tracheophyta</taxon>
        <taxon>Spermatophyta</taxon>
        <taxon>Magnoliopsida</taxon>
        <taxon>eudicotyledons</taxon>
        <taxon>Gunneridae</taxon>
        <taxon>Pentapetalae</taxon>
        <taxon>rosids</taxon>
        <taxon>fabids</taxon>
        <taxon>Rosales</taxon>
        <taxon>Moraceae</taxon>
        <taxon>Moreae</taxon>
        <taxon>Morus</taxon>
    </lineage>
</organism>
<gene>
    <name evidence="2" type="ORF">L484_008256</name>
</gene>
<reference evidence="3" key="1">
    <citation type="submission" date="2013-01" db="EMBL/GenBank/DDBJ databases">
        <title>Draft Genome Sequence of a Mulberry Tree, Morus notabilis C.K. Schneid.</title>
        <authorList>
            <person name="He N."/>
            <person name="Zhao S."/>
        </authorList>
    </citation>
    <scope>NUCLEOTIDE SEQUENCE</scope>
</reference>
<dbReference type="AlphaFoldDB" id="W9RLP3"/>
<dbReference type="EMBL" id="KE344371">
    <property type="protein sequence ID" value="EXB59014.1"/>
    <property type="molecule type" value="Genomic_DNA"/>
</dbReference>
<accession>W9RLP3</accession>
<sequence>MVSTEDPSQPPASLPQSSHQSSPSLPCEAYPHLRQRTRAHLEEFAAAGVSDDRVPRIFLLADVDHGAAENEEQQGKKENRPATIAPTSDEPRSPTKDRRSHAAKTAMRLSFSAAKHSKIKSNSSVKPRSYRLCSMLAPVAVVIVTLEQEEIR</sequence>
<feature type="compositionally biased region" description="Basic and acidic residues" evidence="1">
    <location>
        <begin position="65"/>
        <end position="80"/>
    </location>
</feature>
<protein>
    <submittedName>
        <fullName evidence="2">Uncharacterized protein</fullName>
    </submittedName>
</protein>
<keyword evidence="3" id="KW-1185">Reference proteome</keyword>
<feature type="region of interest" description="Disordered" evidence="1">
    <location>
        <begin position="1"/>
        <end position="32"/>
    </location>
</feature>
<proteinExistence type="predicted"/>
<evidence type="ECO:0000313" key="2">
    <source>
        <dbReference type="EMBL" id="EXB59014.1"/>
    </source>
</evidence>
<name>W9RLP3_9ROSA</name>
<dbReference type="Proteomes" id="UP000030645">
    <property type="component" value="Unassembled WGS sequence"/>
</dbReference>
<evidence type="ECO:0000256" key="1">
    <source>
        <dbReference type="SAM" id="MobiDB-lite"/>
    </source>
</evidence>
<evidence type="ECO:0000313" key="3">
    <source>
        <dbReference type="Proteomes" id="UP000030645"/>
    </source>
</evidence>